<protein>
    <submittedName>
        <fullName evidence="1">Uncharacterized protein</fullName>
    </submittedName>
</protein>
<gene>
    <name evidence="1" type="ORF">EU96_2051</name>
</gene>
<comment type="caution">
    <text evidence="1">The sequence shown here is derived from an EMBL/GenBank/DDBJ whole genome shotgun (WGS) entry which is preliminary data.</text>
</comment>
<proteinExistence type="predicted"/>
<reference evidence="2" key="1">
    <citation type="journal article" date="2014" name="Sci. Data">
        <title>Genomes of diverse isolates of the marine cyanobacterium Prochlorococcus.</title>
        <authorList>
            <person name="Biller S."/>
            <person name="Berube P."/>
            <person name="Thompson J."/>
            <person name="Kelly L."/>
            <person name="Roggensack S."/>
            <person name="Awad L."/>
            <person name="Roache-Johnson K."/>
            <person name="Ding H."/>
            <person name="Giovannoni S.J."/>
            <person name="Moore L.R."/>
            <person name="Chisholm S.W."/>
        </authorList>
    </citation>
    <scope>NUCLEOTIDE SEQUENCE [LARGE SCALE GENOMIC DNA]</scope>
    <source>
        <strain evidence="2">MIT 9302</strain>
    </source>
</reference>
<name>A0A0A2A266_PROMR</name>
<dbReference type="AlphaFoldDB" id="A0A0A2A266"/>
<dbReference type="eggNOG" id="ENOG502Z9KK">
    <property type="taxonomic scope" value="Bacteria"/>
</dbReference>
<dbReference type="EMBL" id="JNAM01000016">
    <property type="protein sequence ID" value="KGF95977.1"/>
    <property type="molecule type" value="Genomic_DNA"/>
</dbReference>
<dbReference type="RefSeq" id="WP_158465684.1">
    <property type="nucleotide sequence ID" value="NZ_CP138951.1"/>
</dbReference>
<evidence type="ECO:0000313" key="1">
    <source>
        <dbReference type="EMBL" id="KGF95977.1"/>
    </source>
</evidence>
<dbReference type="Proteomes" id="UP000030445">
    <property type="component" value="Unassembled WGS sequence"/>
</dbReference>
<sequence length="566" mass="61733">MRFLFYFFIIAQFLNFLGVFAEKVKENPSEFNPIKWEKVRKNEEKTLKKIIWKSYKDDKSYFEKTNLKNKSKKKLNKAQEESSPWRNRTLRFSFEEIDMPDPGENMGLYGIGAYERFNPWLYGGITAYGAATGVRGGFFTGGYTLGIESNLTDNLIFDAGGYAGAGGGGAAPDGGGLHLRPHIGLKYDFGWGLMGINYNYVDFPNGDISSDAISLSLDFPFSSLINNSGDNEMTASDYFGADWSNLSRHRSHLATRVRSYYPVSGSETASGISLDNSFGLVGVEYSYFLDENWFATFETAGALSGGVGGYAELLAGLGYRLPLTKNDRLALLPALTFGGTGGGDVGTGGGFVARANLGLEYRLFTDLSLIMDGGYLTAPDGDFDTQYVGFNLAYVMETFAQDKKGAPLAETDIIQTTKWRYRPAHQWYSNAQRKGGSSRDMNLLGGKIDWMGGDWWYLTGQGLSAYEGGAGGYSEGHWGIGILGPSWKNFQLYGEMLIGAGGGGGVDSGSALLYKPSIGLEYNLSKDFSLQTGIGKVISKEGNLDSNTLDASLVWRFGTPKLGSKP</sequence>
<dbReference type="OrthoDB" id="542299at2"/>
<organism evidence="1 2">
    <name type="scientific">Prochlorococcus marinus str. MIT 9302</name>
    <dbReference type="NCBI Taxonomy" id="74545"/>
    <lineage>
        <taxon>Bacteria</taxon>
        <taxon>Bacillati</taxon>
        <taxon>Cyanobacteriota</taxon>
        <taxon>Cyanophyceae</taxon>
        <taxon>Synechococcales</taxon>
        <taxon>Prochlorococcaceae</taxon>
        <taxon>Prochlorococcus</taxon>
    </lineage>
</organism>
<accession>A0A0A2A266</accession>
<evidence type="ECO:0000313" key="2">
    <source>
        <dbReference type="Proteomes" id="UP000030445"/>
    </source>
</evidence>